<dbReference type="EMBL" id="CP040908">
    <property type="protein sequence ID" value="QLL58006.1"/>
    <property type="molecule type" value="Genomic_DNA"/>
</dbReference>
<reference evidence="1 2" key="1">
    <citation type="submission" date="2019-06" db="EMBL/GenBank/DDBJ databases">
        <title>Emergence of pandrug resistant Empedobacter falsenii in China.</title>
        <authorList>
            <person name="Dong N."/>
            <person name="Chen S."/>
            <person name="Zhang R."/>
        </authorList>
    </citation>
    <scope>NUCLEOTIDE SEQUENCE [LARGE SCALE GENOMIC DNA]</scope>
    <source>
        <strain evidence="1 2">1681-1</strain>
    </source>
</reference>
<dbReference type="KEGG" id="efal:FH779_07905"/>
<dbReference type="AlphaFoldDB" id="A0A7H9DTE5"/>
<gene>
    <name evidence="1" type="ORF">FH779_07905</name>
</gene>
<protein>
    <submittedName>
        <fullName evidence="1">Uncharacterized protein</fullName>
    </submittedName>
</protein>
<name>A0A7H9DTE5_9FLAO</name>
<accession>A0A7H9DTE5</accession>
<evidence type="ECO:0000313" key="2">
    <source>
        <dbReference type="Proteomes" id="UP000510643"/>
    </source>
</evidence>
<proteinExistence type="predicted"/>
<dbReference type="RefSeq" id="WP_180906646.1">
    <property type="nucleotide sequence ID" value="NZ_CP040908.1"/>
</dbReference>
<organism evidence="1 2">
    <name type="scientific">Empedobacter falsenii</name>
    <dbReference type="NCBI Taxonomy" id="343874"/>
    <lineage>
        <taxon>Bacteria</taxon>
        <taxon>Pseudomonadati</taxon>
        <taxon>Bacteroidota</taxon>
        <taxon>Flavobacteriia</taxon>
        <taxon>Flavobacteriales</taxon>
        <taxon>Weeksellaceae</taxon>
        <taxon>Empedobacter</taxon>
    </lineage>
</organism>
<evidence type="ECO:0000313" key="1">
    <source>
        <dbReference type="EMBL" id="QLL58006.1"/>
    </source>
</evidence>
<keyword evidence="2" id="KW-1185">Reference proteome</keyword>
<sequence length="456" mass="52408">MARTLTVIDINGEDVTHLNASIDILDEPVCMNLGVAFMPFMDEEFLFLKEDASPDSTFGVNKVETELVKFLYQIRKKNRLKDSIEYDPYTNPYALVTRSRIFIGGKIFSSIDVRYSKEYSDYTKKNKANCSNIKKDTLSKAELEKFNNKNISSTYISIDNGKIKIFLPKETLIGVNYFETLYDFLTNGSRTAEAVKYGEFPDLDFYELATGNTKLQNGCWLTKDRKSKNDTWKNACMYIVEHKLQGVIAPFSQIADFYGLLKEKVAQSKHKTRWLKGAYKLVDALNIVDGGSAFVSNDVEIILNELNIGICDYAITQFYDLFYGKYKNSPLDTFDKAYKWDLSFVQHEQGSVALPIYAKVSKNTIEKFQNMADKDGQSGWHGATGIFNRVTPEFDDPWNGKVTDPQFRIDLPMLMLWLDKHKPTIKDKNSPFYGKVDKNGYLLEKYKKIIRKYEAK</sequence>
<dbReference type="GeneID" id="78401373"/>
<dbReference type="Proteomes" id="UP000510643">
    <property type="component" value="Chromosome"/>
</dbReference>